<reference evidence="1 2" key="1">
    <citation type="submission" date="2018-10" db="EMBL/GenBank/DDBJ databases">
        <title>Genome-centric metagenomics revealed C2 chemical producing, CO utilizing Clostridium with novel acetogenic gene cluster.</title>
        <authorList>
            <person name="Kang H."/>
            <person name="Park B."/>
            <person name="Choi I.G."/>
            <person name="Chang I.S."/>
        </authorList>
    </citation>
    <scope>NUCLEOTIDE SEQUENCE [LARGE SCALE GENOMIC DNA]</scope>
    <source>
        <strain evidence="1 2">H21-9</strain>
    </source>
</reference>
<organism evidence="1 2">
    <name type="scientific">Clostridium autoethanogenum</name>
    <dbReference type="NCBI Taxonomy" id="84023"/>
    <lineage>
        <taxon>Bacteria</taxon>
        <taxon>Bacillati</taxon>
        <taxon>Bacillota</taxon>
        <taxon>Clostridia</taxon>
        <taxon>Eubacteriales</taxon>
        <taxon>Clostridiaceae</taxon>
        <taxon>Clostridium</taxon>
    </lineage>
</organism>
<sequence>MGLYSEMLDEQRIKNMFQGSKNVLVITCPGCACESLSYSDDLPCRSLDQNKDMVHSAIAVHRIRDKWNKILETMNINVNNISVAFPCEMFDTEREGIWKKLNDIDTIAILACSSAYVAIKGILPEFKGKFIPMMRTVGTFVFTLIKDETGLNSKVDRKTAKIQRFLS</sequence>
<accession>A0A3M0SMI7</accession>
<name>A0A3M0SMI7_9CLOT</name>
<evidence type="ECO:0000313" key="1">
    <source>
        <dbReference type="EMBL" id="RMC99623.1"/>
    </source>
</evidence>
<protein>
    <submittedName>
        <fullName evidence="1">Uncharacterized protein</fullName>
    </submittedName>
</protein>
<proteinExistence type="predicted"/>
<gene>
    <name evidence="1" type="ORF">D9O40_11685</name>
</gene>
<dbReference type="RefSeq" id="WP_013239432.1">
    <property type="nucleotide sequence ID" value="NZ_RFAQ01000037.1"/>
</dbReference>
<dbReference type="Proteomes" id="UP000277999">
    <property type="component" value="Unassembled WGS sequence"/>
</dbReference>
<comment type="caution">
    <text evidence="1">The sequence shown here is derived from an EMBL/GenBank/DDBJ whole genome shotgun (WGS) entry which is preliminary data.</text>
</comment>
<dbReference type="EMBL" id="RFAQ01000037">
    <property type="protein sequence ID" value="RMC99623.1"/>
    <property type="molecule type" value="Genomic_DNA"/>
</dbReference>
<dbReference type="AlphaFoldDB" id="A0A3M0SMI7"/>
<evidence type="ECO:0000313" key="2">
    <source>
        <dbReference type="Proteomes" id="UP000277999"/>
    </source>
</evidence>